<proteinExistence type="predicted"/>
<dbReference type="RefSeq" id="WP_248160312.1">
    <property type="nucleotide sequence ID" value="NZ_JALNMJ010000058.1"/>
</dbReference>
<evidence type="ECO:0000256" key="1">
    <source>
        <dbReference type="SAM" id="MobiDB-lite"/>
    </source>
</evidence>
<organism evidence="2 3">
    <name type="scientific">Roseibium sediminicola</name>
    <dbReference type="NCBI Taxonomy" id="2933272"/>
    <lineage>
        <taxon>Bacteria</taxon>
        <taxon>Pseudomonadati</taxon>
        <taxon>Pseudomonadota</taxon>
        <taxon>Alphaproteobacteria</taxon>
        <taxon>Hyphomicrobiales</taxon>
        <taxon>Stappiaceae</taxon>
        <taxon>Roseibium</taxon>
    </lineage>
</organism>
<keyword evidence="3" id="KW-1185">Reference proteome</keyword>
<feature type="region of interest" description="Disordered" evidence="1">
    <location>
        <begin position="1"/>
        <end position="27"/>
    </location>
</feature>
<accession>A0ABT0H3M1</accession>
<reference evidence="2" key="1">
    <citation type="submission" date="2022-04" db="EMBL/GenBank/DDBJ databases">
        <title>Roseibium sp. CAU 1639 isolated from mud.</title>
        <authorList>
            <person name="Kim W."/>
        </authorList>
    </citation>
    <scope>NUCLEOTIDE SEQUENCE</scope>
    <source>
        <strain evidence="2">CAU 1639</strain>
    </source>
</reference>
<evidence type="ECO:0000313" key="2">
    <source>
        <dbReference type="EMBL" id="MCK7616266.1"/>
    </source>
</evidence>
<feature type="compositionally biased region" description="Polar residues" evidence="1">
    <location>
        <begin position="14"/>
        <end position="27"/>
    </location>
</feature>
<gene>
    <name evidence="2" type="ORF">M0H32_29355</name>
</gene>
<name>A0ABT0H3M1_9HYPH</name>
<protein>
    <recommendedName>
        <fullName evidence="4">Ig-like domain-containing protein</fullName>
    </recommendedName>
</protein>
<dbReference type="Proteomes" id="UP001431221">
    <property type="component" value="Unassembled WGS sequence"/>
</dbReference>
<dbReference type="EMBL" id="JALNMJ010000058">
    <property type="protein sequence ID" value="MCK7616266.1"/>
    <property type="molecule type" value="Genomic_DNA"/>
</dbReference>
<evidence type="ECO:0000313" key="3">
    <source>
        <dbReference type="Proteomes" id="UP001431221"/>
    </source>
</evidence>
<comment type="caution">
    <text evidence="2">The sequence shown here is derived from an EMBL/GenBank/DDBJ whole genome shotgun (WGS) entry which is preliminary data.</text>
</comment>
<evidence type="ECO:0008006" key="4">
    <source>
        <dbReference type="Google" id="ProtNLM"/>
    </source>
</evidence>
<sequence>MGQLQQLRLPCHSGNKSEQQKTSQPGKIQSQMNANFLKFGTNAKELEMKKMMLIAVLTALSSSPAFAADENAMIDKCRSYAASHLNADAGMIDVSVQTARVDGTIPVNGEVEGTGLTFQCSFNAAGTQIVQWWNSAPENCPADVSEADRYLYPACN</sequence>